<evidence type="ECO:0000313" key="1">
    <source>
        <dbReference type="EMBL" id="CAB3725396.1"/>
    </source>
</evidence>
<dbReference type="EMBL" id="CADIKC010000008">
    <property type="protein sequence ID" value="CAB3725396.1"/>
    <property type="molecule type" value="Genomic_DNA"/>
</dbReference>
<dbReference type="AlphaFoldDB" id="A0A6J5C522"/>
<name>A0A6J5C522_9BURK</name>
<gene>
    <name evidence="1" type="ORF">LMG24238_05260</name>
</gene>
<sequence length="55" mass="6037">MVGLSPIRGMAGSVAPGDHTCTGLRLKRASGHKPWLRRVLSFEIVRPFLMGIYPC</sequence>
<keyword evidence="2" id="KW-1185">Reference proteome</keyword>
<protein>
    <submittedName>
        <fullName evidence="1">Uncharacterized protein</fullName>
    </submittedName>
</protein>
<proteinExistence type="predicted"/>
<organism evidence="1 2">
    <name type="scientific">Paraburkholderia sediminicola</name>
    <dbReference type="NCBI Taxonomy" id="458836"/>
    <lineage>
        <taxon>Bacteria</taxon>
        <taxon>Pseudomonadati</taxon>
        <taxon>Pseudomonadota</taxon>
        <taxon>Betaproteobacteria</taxon>
        <taxon>Burkholderiales</taxon>
        <taxon>Burkholderiaceae</taxon>
        <taxon>Paraburkholderia</taxon>
    </lineage>
</organism>
<evidence type="ECO:0000313" key="2">
    <source>
        <dbReference type="Proteomes" id="UP000494255"/>
    </source>
</evidence>
<reference evidence="1 2" key="1">
    <citation type="submission" date="2020-04" db="EMBL/GenBank/DDBJ databases">
        <authorList>
            <person name="De Canck E."/>
        </authorList>
    </citation>
    <scope>NUCLEOTIDE SEQUENCE [LARGE SCALE GENOMIC DNA]</scope>
    <source>
        <strain evidence="1 2">LMG 24238</strain>
    </source>
</reference>
<dbReference type="Proteomes" id="UP000494255">
    <property type="component" value="Unassembled WGS sequence"/>
</dbReference>
<accession>A0A6J5C522</accession>